<reference evidence="2" key="1">
    <citation type="submission" date="1995-09" db="EMBL/GenBank/DDBJ databases">
        <title>Nucleotide sequence and properties of a small 15.5 kDa protein of Streptococcus pyogenes type M25.</title>
        <authorList>
            <person name="Gubbe K."/>
            <person name="Schmidt K.H."/>
        </authorList>
    </citation>
    <scope>NUCLEOTIDE SEQUENCE</scope>
    <source>
        <strain evidence="2">Type M25/174</strain>
    </source>
</reference>
<feature type="compositionally biased region" description="Low complexity" evidence="1">
    <location>
        <begin position="144"/>
        <end position="155"/>
    </location>
</feature>
<organism evidence="2">
    <name type="scientific">Streptococcus pyogenes</name>
    <dbReference type="NCBI Taxonomy" id="1314"/>
    <lineage>
        <taxon>Bacteria</taxon>
        <taxon>Bacillati</taxon>
        <taxon>Bacillota</taxon>
        <taxon>Bacilli</taxon>
        <taxon>Lactobacillales</taxon>
        <taxon>Streptococcaceae</taxon>
        <taxon>Streptococcus</taxon>
    </lineage>
</organism>
<dbReference type="EMBL" id="X92371">
    <property type="protein sequence ID" value="CAA63115.1"/>
    <property type="molecule type" value="Genomic_DNA"/>
</dbReference>
<evidence type="ECO:0000256" key="1">
    <source>
        <dbReference type="SAM" id="MobiDB-lite"/>
    </source>
</evidence>
<accession>O33696</accession>
<dbReference type="RefSeq" id="WP_136096767.1">
    <property type="nucleotide sequence ID" value="NZ_CP035442.1"/>
</dbReference>
<protein>
    <submittedName>
        <fullName evidence="2">15.5 kDa protein</fullName>
    </submittedName>
</protein>
<name>O33696_STRPY</name>
<evidence type="ECO:0000313" key="2">
    <source>
        <dbReference type="EMBL" id="CAA63115.1"/>
    </source>
</evidence>
<proteinExistence type="predicted"/>
<feature type="region of interest" description="Disordered" evidence="1">
    <location>
        <begin position="73"/>
        <end position="155"/>
    </location>
</feature>
<sequence>MMINKFQRPSKKYYFLIALASLVLLGTSKTVFGESMTLYTGDYWYEEDGGMLNGNHWGMENWWEPSSLWAPYPNPHYSENDPHQPPYGGSLLGLSSDNERERGPRPTPSPQSPLTPESNPNNSRNQGPVNSPWPQGPLFGGLTSGTTSSWGSVIK</sequence>
<gene>
    <name evidence="2" type="primary">pgs</name>
</gene>
<feature type="compositionally biased region" description="Polar residues" evidence="1">
    <location>
        <begin position="114"/>
        <end position="133"/>
    </location>
</feature>
<dbReference type="AlphaFoldDB" id="O33696"/>